<dbReference type="Pfam" id="PF00400">
    <property type="entry name" value="WD40"/>
    <property type="match status" value="7"/>
</dbReference>
<dbReference type="InterPro" id="IPR019775">
    <property type="entry name" value="WD40_repeat_CS"/>
</dbReference>
<protein>
    <recommendedName>
        <fullName evidence="5">Mitochondrial division protein 1</fullName>
    </recommendedName>
</protein>
<dbReference type="PRINTS" id="PR00320">
    <property type="entry name" value="GPROTEINBRPT"/>
</dbReference>
<feature type="repeat" description="WD" evidence="7">
    <location>
        <begin position="1290"/>
        <end position="1331"/>
    </location>
</feature>
<evidence type="ECO:0000256" key="4">
    <source>
        <dbReference type="ARBA" id="ARBA00038415"/>
    </source>
</evidence>
<feature type="repeat" description="WD" evidence="7">
    <location>
        <begin position="1128"/>
        <end position="1162"/>
    </location>
</feature>
<comment type="similarity">
    <text evidence="4">Belongs to the WD repeat MDV1/CAF4 family.</text>
</comment>
<proteinExistence type="inferred from homology"/>
<dbReference type="CDD" id="cd00200">
    <property type="entry name" value="WD40"/>
    <property type="match status" value="2"/>
</dbReference>
<comment type="caution">
    <text evidence="8">The sequence shown here is derived from an EMBL/GenBank/DDBJ whole genome shotgun (WGS) entry which is preliminary data.</text>
</comment>
<evidence type="ECO:0000256" key="5">
    <source>
        <dbReference type="ARBA" id="ARBA00039789"/>
    </source>
</evidence>
<feature type="repeat" description="WD" evidence="7">
    <location>
        <begin position="1163"/>
        <end position="1197"/>
    </location>
</feature>
<evidence type="ECO:0000256" key="6">
    <source>
        <dbReference type="ARBA" id="ARBA00043913"/>
    </source>
</evidence>
<dbReference type="PANTHER" id="PTHR22847:SF637">
    <property type="entry name" value="WD REPEAT DOMAIN 5B"/>
    <property type="match status" value="1"/>
</dbReference>
<dbReference type="EMBL" id="JAPDRK010000006">
    <property type="protein sequence ID" value="KAJ9611534.1"/>
    <property type="molecule type" value="Genomic_DNA"/>
</dbReference>
<dbReference type="PROSITE" id="PS50294">
    <property type="entry name" value="WD_REPEATS_REGION"/>
    <property type="match status" value="7"/>
</dbReference>
<feature type="repeat" description="WD" evidence="7">
    <location>
        <begin position="1035"/>
        <end position="1067"/>
    </location>
</feature>
<dbReference type="Gene3D" id="2.130.10.10">
    <property type="entry name" value="YVTN repeat-like/Quinoprotein amine dehydrogenase"/>
    <property type="match status" value="4"/>
</dbReference>
<dbReference type="PANTHER" id="PTHR22847">
    <property type="entry name" value="WD40 REPEAT PROTEIN"/>
    <property type="match status" value="1"/>
</dbReference>
<feature type="repeat" description="WD" evidence="7">
    <location>
        <begin position="1248"/>
        <end position="1289"/>
    </location>
</feature>
<keyword evidence="9" id="KW-1185">Reference proteome</keyword>
<name>A0AA38XEA3_9EURO</name>
<gene>
    <name evidence="8" type="ORF">H2200_004718</name>
</gene>
<keyword evidence="2 7" id="KW-0853">WD repeat</keyword>
<sequence>MDPLSITTGSLTIAKLCAQCIISLAVWVGEVRSVDERVELFCAEIKNLSSNLDAVNNTLLMPEFVQATNEASKMAIVDLWKQLKVSLGDCEKTMEQLRDILDSLKAGFGKGAGLFRRPIKQFRESLESGEISTLRERILFFTSSLGLTIQMLNLAVQISGNATDIQNRNALNTKLDDLVERIQLLSRALLGGKPNDQQRDVFCDTSTGSTLVYNHMEDTLKTADRFIARSRTMTSSKLLPTLQHPHSKPKIGSSGTMLVASSSSSILISQPQESTKIPDREPATRVPSVRQAFNVAASSLVPRSISMQDPEQDFDLDLELTARYLQNGQQKYNDADWENAEFCFRRAWIKFSACSFKGKTTLEKDDVQLMIAATCVEQRKMEDAKSFLRPLAVWKESSNRTRAFVASHVLADLYLYENDFRRAESFALVAVNGRKRHLGSESDLYLASEPGEQRELTKHINQVSKVEGLMHNQAVTIHDEERNYFPNKQLPVKPVDRLVTKSNVEENATEETSQSSADKMTEAVSDTQRWQESILSIPIHLSHRRRQQIDSLNRNLSWHEPPLVNAADTNMKTTRSPSSPDEAFLKVLDSPVAKQHTEQRTNSLTHFQQVVGAILVLFEPLALDDLSQLISLPIKKTKEVLDSPGHYIRHRAVSRSRDRRLSLGLRADIDPSFKKFILDPQRCPNRDFCINRTAMHHHLLDVCLQLMSSLLHQNLLKLPYDSLAIGNSVQLAEEVMPIHLRYACEHWIDHLHEIVQDSSAAAAAHQFLQTHFLHWIEALSHLKIISKAPAIISTLRNIPLLRSRDLREADSREALRKLQDFALDAERFIIRQREILLYAPLQVYSAGLVFSPTLSTIRTTFTKQVPTSFKTLPPVDEYWGACIFAKAIERSHGLFPKTALSSDGQVLAVADGKTIQICSLSTGDVQHTLRNQSGVTIALAFSPTMPPELLASTLWDFTNMTIQVWDVAKGTLKGSLVGHTNHDLLAFKCTGTFVGHTEDVSQVFFSSDGNLVISGSRDHTIRIWNAGNGESHAVLTRHATCIHSIALSQSGNPMASSSKDKSIRLWDNMNDQSCALLNEDCNVWSQLVFSQDGRMLASGLEDGTLSIWDTLTKKKLRSVRVSHRGCGVGAVAFSHDGRFLAAGSWDRTIRVWETERDKTVATLRGHSHGIMSLTFSPANSQILVSGAADKTIRAWDLGKSVASRAPEGHQGEINAALLSPNSQLLATAGTDWNVRLWSTESGSTRMIYKGHTAEPFTLAFSPDGSFLASGGRDQTIHIWDLRTGRTHAVLEGHAGYISGISFSQNSLILASYTSQGPITLWDIRKSKSRGILSQKGLHGLLFVSNHQLVTYHFGNKNIHVWHAEKCKLMRTVAHTDIFSTLQVSMDGGLIVSSTFGSKIQLWDAVSWQLQGTIEGKPFCPRSSPHDADQPLALSPDKKYIAFQTRERTVRLHETSTQQQLGEYRPMSTFPFRFAADSTYLQMGFQRVSLPRLELSVTPNNSCTVDDTCSWVLAGGVPVLWLPPEQRFQYHISVRDDTIALGHGSGYLTFITSDQKPSLGRNQIIPN</sequence>
<dbReference type="Proteomes" id="UP001172673">
    <property type="component" value="Unassembled WGS sequence"/>
</dbReference>
<organism evidence="8 9">
    <name type="scientific">Cladophialophora chaetospira</name>
    <dbReference type="NCBI Taxonomy" id="386627"/>
    <lineage>
        <taxon>Eukaryota</taxon>
        <taxon>Fungi</taxon>
        <taxon>Dikarya</taxon>
        <taxon>Ascomycota</taxon>
        <taxon>Pezizomycotina</taxon>
        <taxon>Eurotiomycetes</taxon>
        <taxon>Chaetothyriomycetidae</taxon>
        <taxon>Chaetothyriales</taxon>
        <taxon>Herpotrichiellaceae</taxon>
        <taxon>Cladophialophora</taxon>
    </lineage>
</organism>
<dbReference type="PROSITE" id="PS00678">
    <property type="entry name" value="WD_REPEATS_1"/>
    <property type="match status" value="3"/>
</dbReference>
<evidence type="ECO:0000256" key="1">
    <source>
        <dbReference type="ARBA" id="ARBA00004570"/>
    </source>
</evidence>
<dbReference type="PROSITE" id="PS50082">
    <property type="entry name" value="WD_REPEATS_2"/>
    <property type="match status" value="9"/>
</dbReference>
<dbReference type="GO" id="GO:1990234">
    <property type="term" value="C:transferase complex"/>
    <property type="evidence" value="ECO:0007669"/>
    <property type="project" value="UniProtKB-ARBA"/>
</dbReference>
<dbReference type="InterPro" id="IPR036322">
    <property type="entry name" value="WD40_repeat_dom_sf"/>
</dbReference>
<feature type="repeat" description="WD" evidence="7">
    <location>
        <begin position="1206"/>
        <end position="1247"/>
    </location>
</feature>
<evidence type="ECO:0000256" key="7">
    <source>
        <dbReference type="PROSITE-ProRule" id="PRU00221"/>
    </source>
</evidence>
<dbReference type="SMART" id="SM00320">
    <property type="entry name" value="WD40"/>
    <property type="match status" value="10"/>
</dbReference>
<dbReference type="GO" id="GO:0005741">
    <property type="term" value="C:mitochondrial outer membrane"/>
    <property type="evidence" value="ECO:0007669"/>
    <property type="project" value="UniProtKB-SubCell"/>
</dbReference>
<reference evidence="8" key="1">
    <citation type="submission" date="2022-10" db="EMBL/GenBank/DDBJ databases">
        <title>Culturing micro-colonial fungi from biological soil crusts in the Mojave desert and describing Neophaeococcomyces mojavensis, and introducing the new genera and species Taxawa tesnikishii.</title>
        <authorList>
            <person name="Kurbessoian T."/>
            <person name="Stajich J.E."/>
        </authorList>
    </citation>
    <scope>NUCLEOTIDE SEQUENCE</scope>
    <source>
        <strain evidence="8">TK_41</strain>
    </source>
</reference>
<evidence type="ECO:0000313" key="8">
    <source>
        <dbReference type="EMBL" id="KAJ9611534.1"/>
    </source>
</evidence>
<accession>A0AA38XEA3</accession>
<dbReference type="InterPro" id="IPR015943">
    <property type="entry name" value="WD40/YVTN_repeat-like_dom_sf"/>
</dbReference>
<evidence type="ECO:0000256" key="2">
    <source>
        <dbReference type="ARBA" id="ARBA00022574"/>
    </source>
</evidence>
<dbReference type="InterPro" id="IPR011047">
    <property type="entry name" value="Quinoprotein_ADH-like_sf"/>
</dbReference>
<comment type="function">
    <text evidence="6">Involved in mitochondrial fission. Acts as an adapter protein required to form mitochondrial fission complexes. Formation of these complexes is required to promote constriction and fission of the mitochondrial compartment at a late step in mitochondrial division.</text>
</comment>
<dbReference type="GO" id="GO:0005634">
    <property type="term" value="C:nucleus"/>
    <property type="evidence" value="ECO:0007669"/>
    <property type="project" value="TreeGrafter"/>
</dbReference>
<dbReference type="InterPro" id="IPR001680">
    <property type="entry name" value="WD40_rpt"/>
</dbReference>
<evidence type="ECO:0000256" key="3">
    <source>
        <dbReference type="ARBA" id="ARBA00022737"/>
    </source>
</evidence>
<evidence type="ECO:0000313" key="9">
    <source>
        <dbReference type="Proteomes" id="UP001172673"/>
    </source>
</evidence>
<dbReference type="SUPFAM" id="SSF50998">
    <property type="entry name" value="Quinoprotein alcohol dehydrogenase-like"/>
    <property type="match status" value="1"/>
</dbReference>
<feature type="repeat" description="WD" evidence="7">
    <location>
        <begin position="993"/>
        <end position="1034"/>
    </location>
</feature>
<comment type="subcellular location">
    <subcellularLocation>
        <location evidence="1">Mitochondrion outer membrane</location>
        <topology evidence="1">Peripheral membrane protein</topology>
        <orientation evidence="1">Cytoplasmic side</orientation>
    </subcellularLocation>
</comment>
<dbReference type="InterPro" id="IPR020472">
    <property type="entry name" value="WD40_PAC1"/>
</dbReference>
<dbReference type="SUPFAM" id="SSF50978">
    <property type="entry name" value="WD40 repeat-like"/>
    <property type="match status" value="1"/>
</dbReference>
<feature type="repeat" description="WD" evidence="7">
    <location>
        <begin position="1087"/>
        <end position="1118"/>
    </location>
</feature>
<feature type="repeat" description="WD" evidence="7">
    <location>
        <begin position="1371"/>
        <end position="1403"/>
    </location>
</feature>
<keyword evidence="3" id="KW-0677">Repeat</keyword>